<dbReference type="SUPFAM" id="SSF46785">
    <property type="entry name" value="Winged helix' DNA-binding domain"/>
    <property type="match status" value="1"/>
</dbReference>
<feature type="domain" description="HTH marR-type" evidence="4">
    <location>
        <begin position="3"/>
        <end position="135"/>
    </location>
</feature>
<comment type="caution">
    <text evidence="5">The sequence shown here is derived from an EMBL/GenBank/DDBJ whole genome shotgun (WGS) entry which is preliminary data.</text>
</comment>
<evidence type="ECO:0000256" key="3">
    <source>
        <dbReference type="ARBA" id="ARBA00023163"/>
    </source>
</evidence>
<dbReference type="InterPro" id="IPR000835">
    <property type="entry name" value="HTH_MarR-typ"/>
</dbReference>
<keyword evidence="1" id="KW-0805">Transcription regulation</keyword>
<dbReference type="PROSITE" id="PS50995">
    <property type="entry name" value="HTH_MARR_2"/>
    <property type="match status" value="1"/>
</dbReference>
<protein>
    <submittedName>
        <fullName evidence="5">MarR family transcriptional regulator</fullName>
    </submittedName>
</protein>
<evidence type="ECO:0000313" key="5">
    <source>
        <dbReference type="EMBL" id="RJF35438.1"/>
    </source>
</evidence>
<dbReference type="PRINTS" id="PR00598">
    <property type="entry name" value="HTHMARR"/>
</dbReference>
<evidence type="ECO:0000256" key="1">
    <source>
        <dbReference type="ARBA" id="ARBA00023015"/>
    </source>
</evidence>
<evidence type="ECO:0000259" key="4">
    <source>
        <dbReference type="PROSITE" id="PS50995"/>
    </source>
</evidence>
<evidence type="ECO:0000313" key="6">
    <source>
        <dbReference type="Proteomes" id="UP000265938"/>
    </source>
</evidence>
<dbReference type="RefSeq" id="WP_063707468.1">
    <property type="nucleotide sequence ID" value="NZ_LRRU01000023.1"/>
</dbReference>
<dbReference type="PANTHER" id="PTHR42756:SF1">
    <property type="entry name" value="TRANSCRIPTIONAL REPRESSOR OF EMRAB OPERON"/>
    <property type="match status" value="1"/>
</dbReference>
<dbReference type="Pfam" id="PF01047">
    <property type="entry name" value="MarR"/>
    <property type="match status" value="1"/>
</dbReference>
<name>A0A3A3EKE5_9GAMM</name>
<dbReference type="Proteomes" id="UP000265938">
    <property type="component" value="Unassembled WGS sequence"/>
</dbReference>
<reference evidence="5 6" key="1">
    <citation type="submission" date="2018-09" db="EMBL/GenBank/DDBJ databases">
        <title>Identification of marine bacteria producing industrial enzymes.</title>
        <authorList>
            <person name="Cheng T.H."/>
            <person name="Saidin J."/>
            <person name="Muhd D.D."/>
            <person name="Isa M.N.M."/>
            <person name="Bakar M.F.A."/>
            <person name="Ismail N."/>
        </authorList>
    </citation>
    <scope>NUCLEOTIDE SEQUENCE [LARGE SCALE GENOMIC DNA]</scope>
    <source>
        <strain evidence="5 6">MNAD 1.6</strain>
    </source>
</reference>
<accession>A0A3A3EKE5</accession>
<dbReference type="Gene3D" id="1.10.10.10">
    <property type="entry name" value="Winged helix-like DNA-binding domain superfamily/Winged helix DNA-binding domain"/>
    <property type="match status" value="1"/>
</dbReference>
<dbReference type="GO" id="GO:0003677">
    <property type="term" value="F:DNA binding"/>
    <property type="evidence" value="ECO:0007669"/>
    <property type="project" value="UniProtKB-KW"/>
</dbReference>
<dbReference type="PANTHER" id="PTHR42756">
    <property type="entry name" value="TRANSCRIPTIONAL REGULATOR, MARR"/>
    <property type="match status" value="1"/>
</dbReference>
<keyword evidence="3" id="KW-0804">Transcription</keyword>
<organism evidence="5 6">
    <name type="scientific">Pseudoalteromonas gelatinilytica</name>
    <dbReference type="NCBI Taxonomy" id="1703256"/>
    <lineage>
        <taxon>Bacteria</taxon>
        <taxon>Pseudomonadati</taxon>
        <taxon>Pseudomonadota</taxon>
        <taxon>Gammaproteobacteria</taxon>
        <taxon>Alteromonadales</taxon>
        <taxon>Pseudoalteromonadaceae</taxon>
        <taxon>Pseudoalteromonas</taxon>
    </lineage>
</organism>
<proteinExistence type="predicted"/>
<dbReference type="EMBL" id="QYSE01000002">
    <property type="protein sequence ID" value="RJF35438.1"/>
    <property type="molecule type" value="Genomic_DNA"/>
</dbReference>
<dbReference type="InterPro" id="IPR036390">
    <property type="entry name" value="WH_DNA-bd_sf"/>
</dbReference>
<sequence>MSNYNCSFLLADVTRLMRRNFIQQLEGSSITLAQAKALKYVARQQGVRQVELADKLEVQPMTLARLIDQLEQQQLVERRPDPSDRRAYLIYLTEHADDHLKEIELAGNKVIEHALGDLSQQQADEFKHALQIIRNTLLNKE</sequence>
<evidence type="ECO:0000256" key="2">
    <source>
        <dbReference type="ARBA" id="ARBA00023125"/>
    </source>
</evidence>
<dbReference type="AlphaFoldDB" id="A0A3A3EKE5"/>
<gene>
    <name evidence="5" type="ORF">D4741_10695</name>
</gene>
<dbReference type="GO" id="GO:0003700">
    <property type="term" value="F:DNA-binding transcription factor activity"/>
    <property type="evidence" value="ECO:0007669"/>
    <property type="project" value="InterPro"/>
</dbReference>
<dbReference type="SMART" id="SM00347">
    <property type="entry name" value="HTH_MARR"/>
    <property type="match status" value="1"/>
</dbReference>
<keyword evidence="2" id="KW-0238">DNA-binding</keyword>
<dbReference type="InterPro" id="IPR036388">
    <property type="entry name" value="WH-like_DNA-bd_sf"/>
</dbReference>